<name>A0AAW0GDT0_9APHY</name>
<feature type="compositionally biased region" description="Basic and acidic residues" evidence="5">
    <location>
        <begin position="457"/>
        <end position="467"/>
    </location>
</feature>
<dbReference type="PANTHER" id="PTHR23423">
    <property type="entry name" value="ORGANIC SOLUTE TRANSPORTER-RELATED"/>
    <property type="match status" value="1"/>
</dbReference>
<evidence type="ECO:0000256" key="1">
    <source>
        <dbReference type="ARBA" id="ARBA00004141"/>
    </source>
</evidence>
<evidence type="ECO:0000256" key="5">
    <source>
        <dbReference type="SAM" id="MobiDB-lite"/>
    </source>
</evidence>
<dbReference type="EMBL" id="JASBNA010000005">
    <property type="protein sequence ID" value="KAK7691673.1"/>
    <property type="molecule type" value="Genomic_DNA"/>
</dbReference>
<feature type="compositionally biased region" description="Polar residues" evidence="5">
    <location>
        <begin position="855"/>
        <end position="872"/>
    </location>
</feature>
<feature type="transmembrane region" description="Helical" evidence="6">
    <location>
        <begin position="64"/>
        <end position="86"/>
    </location>
</feature>
<feature type="transmembrane region" description="Helical" evidence="6">
    <location>
        <begin position="283"/>
        <end position="304"/>
    </location>
</feature>
<comment type="subcellular location">
    <subcellularLocation>
        <location evidence="1">Membrane</location>
        <topology evidence="1">Multi-pass membrane protein</topology>
    </subcellularLocation>
</comment>
<accession>A0AAW0GDT0</accession>
<feature type="compositionally biased region" description="Basic and acidic residues" evidence="5">
    <location>
        <begin position="735"/>
        <end position="755"/>
    </location>
</feature>
<dbReference type="GO" id="GO:0016020">
    <property type="term" value="C:membrane"/>
    <property type="evidence" value="ECO:0007669"/>
    <property type="project" value="UniProtKB-SubCell"/>
</dbReference>
<feature type="region of interest" description="Disordered" evidence="5">
    <location>
        <begin position="669"/>
        <end position="694"/>
    </location>
</feature>
<keyword evidence="8" id="KW-1185">Reference proteome</keyword>
<proteinExistence type="predicted"/>
<feature type="transmembrane region" description="Helical" evidence="6">
    <location>
        <begin position="174"/>
        <end position="196"/>
    </location>
</feature>
<evidence type="ECO:0000256" key="2">
    <source>
        <dbReference type="ARBA" id="ARBA00022692"/>
    </source>
</evidence>
<reference evidence="7 8" key="1">
    <citation type="submission" date="2022-09" db="EMBL/GenBank/DDBJ databases">
        <authorList>
            <person name="Palmer J.M."/>
        </authorList>
    </citation>
    <scope>NUCLEOTIDE SEQUENCE [LARGE SCALE GENOMIC DNA]</scope>
    <source>
        <strain evidence="7 8">DSM 7382</strain>
    </source>
</reference>
<evidence type="ECO:0000313" key="7">
    <source>
        <dbReference type="EMBL" id="KAK7691673.1"/>
    </source>
</evidence>
<keyword evidence="2 6" id="KW-0812">Transmembrane</keyword>
<feature type="region of interest" description="Disordered" evidence="5">
    <location>
        <begin position="457"/>
        <end position="492"/>
    </location>
</feature>
<evidence type="ECO:0008006" key="9">
    <source>
        <dbReference type="Google" id="ProtNLM"/>
    </source>
</evidence>
<feature type="compositionally biased region" description="Low complexity" evidence="5">
    <location>
        <begin position="676"/>
        <end position="690"/>
    </location>
</feature>
<feature type="region of interest" description="Disordered" evidence="5">
    <location>
        <begin position="735"/>
        <end position="982"/>
    </location>
</feature>
<comment type="caution">
    <text evidence="7">The sequence shown here is derived from an EMBL/GenBank/DDBJ whole genome shotgun (WGS) entry which is preliminary data.</text>
</comment>
<evidence type="ECO:0000256" key="4">
    <source>
        <dbReference type="ARBA" id="ARBA00023136"/>
    </source>
</evidence>
<feature type="compositionally biased region" description="Basic residues" evidence="5">
    <location>
        <begin position="917"/>
        <end position="929"/>
    </location>
</feature>
<dbReference type="Proteomes" id="UP001385951">
    <property type="component" value="Unassembled WGS sequence"/>
</dbReference>
<feature type="transmembrane region" description="Helical" evidence="6">
    <location>
        <begin position="29"/>
        <end position="49"/>
    </location>
</feature>
<evidence type="ECO:0000256" key="3">
    <source>
        <dbReference type="ARBA" id="ARBA00022989"/>
    </source>
</evidence>
<organism evidence="7 8">
    <name type="scientific">Cerrena zonata</name>
    <dbReference type="NCBI Taxonomy" id="2478898"/>
    <lineage>
        <taxon>Eukaryota</taxon>
        <taxon>Fungi</taxon>
        <taxon>Dikarya</taxon>
        <taxon>Basidiomycota</taxon>
        <taxon>Agaricomycotina</taxon>
        <taxon>Agaricomycetes</taxon>
        <taxon>Polyporales</taxon>
        <taxon>Cerrenaceae</taxon>
        <taxon>Cerrena</taxon>
    </lineage>
</organism>
<feature type="region of interest" description="Disordered" evidence="5">
    <location>
        <begin position="508"/>
        <end position="630"/>
    </location>
</feature>
<evidence type="ECO:0000313" key="8">
    <source>
        <dbReference type="Proteomes" id="UP001385951"/>
    </source>
</evidence>
<feature type="compositionally biased region" description="Basic and acidic residues" evidence="5">
    <location>
        <begin position="379"/>
        <end position="400"/>
    </location>
</feature>
<keyword evidence="4 6" id="KW-0472">Membrane</keyword>
<dbReference type="Pfam" id="PF03619">
    <property type="entry name" value="Solute_trans_a"/>
    <property type="match status" value="1"/>
</dbReference>
<feature type="transmembrane region" description="Helical" evidence="6">
    <location>
        <begin position="252"/>
        <end position="271"/>
    </location>
</feature>
<protein>
    <recommendedName>
        <fullName evidence="9">DUF300-domain-containing protein</fullName>
    </recommendedName>
</protein>
<sequence>MVLAMPRRLLRRDHRYSNTGTSAFQAHHVGWIVTGFFTIVAMIASFWLINKHLQWYTNKREQRYIVRILFMVPIYAVISFASYLFWNHSTPLLLLRDCYESTVLTSFFYLLLTYISPDPAEQKEIFRKEGLSREYDRDARKKGKKPRKWMLPLGFVRWKPADGLYFLQLMKWGVLQYCVVRPLTTLAAIILDYAGMYCEDSWSPGWGHIYITAIVSVSVTIAMYCLVQLYLPVSSYLKPRKPLLKLFSIKAVVFLTFWQATVLSFFTTLGLVKDTQYMTADNINIGLGAILETLEMAIFAFLHIRAFTYKPYRTPPDRTPRWRSLAHAMNFKETLRELWAGTVYMWYHMRGRETDREARREAMLEDVFGKTRWEIEGKGVHAREKSEKGDKDRRVRKERSGTGGLTVEVGVDEVIHVGEERQWLGLGDKYAYSLGYAARKEKSDGLEEQIEKELEKRGLGYGRREPSGRGPKYGLLHPDDQGASNQNRRRSQRTSWWRNIYNRISQSEPEPVLLNPSYNQYNAPSKKDRSSYHKPSRVYDYNYDFEDPPPPSAIRTYKAKKASRGNSNKPQDRQRSLLSGLPAPDVGYDPHYIPSTSTPAVAHLSSDATPRSPPRLSYPPSGISGPLTPNLLQPIQAASFTSLVSPPVTEISHPDSVLARVFPYSSDASHSGEALSHVSSQAPPSSQSHQSRVKLAGDKQAMVNGSVVPRNPSLFVPLWTTRPAVRSQEAVIAEVPRDDIPSERPVEEAGCDRTSRVRTTPPTTPAGPTTAASIPPPKSTRSRHLRDSALYQARVPEAEPSSRYPDGQPQMPSPRSGKYRPDRLVMPSPLANPQPSAYTSRPPASSSLLSPIQLTTSPATYVPSENSPGTRMSSPPFPSPQSPEVTRASHSRSHYRRPADVLTSHPPQPSQSTAPPKLRRSTYNVKRHSYTPEQHRPPSIPRGRQDRRVSAPIDSIPESNRESVNPYLARKPPPNSEPYTYR</sequence>
<gene>
    <name evidence="7" type="ORF">QCA50_005072</name>
</gene>
<dbReference type="SMART" id="SM01417">
    <property type="entry name" value="Solute_trans_a"/>
    <property type="match status" value="1"/>
</dbReference>
<dbReference type="InterPro" id="IPR005178">
    <property type="entry name" value="Ostalpha/TMEM184C"/>
</dbReference>
<evidence type="ECO:0000256" key="6">
    <source>
        <dbReference type="SAM" id="Phobius"/>
    </source>
</evidence>
<dbReference type="AlphaFoldDB" id="A0AAW0GDT0"/>
<feature type="region of interest" description="Disordered" evidence="5">
    <location>
        <begin position="379"/>
        <end position="401"/>
    </location>
</feature>
<feature type="transmembrane region" description="Helical" evidence="6">
    <location>
        <begin position="208"/>
        <end position="231"/>
    </location>
</feature>
<feature type="compositionally biased region" description="Low complexity" evidence="5">
    <location>
        <begin position="840"/>
        <end position="854"/>
    </location>
</feature>
<keyword evidence="3 6" id="KW-1133">Transmembrane helix</keyword>